<dbReference type="Pfam" id="PF25637">
    <property type="entry name" value="DUF7942"/>
    <property type="match status" value="1"/>
</dbReference>
<gene>
    <name evidence="2" type="ORF">CUT44_23110</name>
</gene>
<keyword evidence="1" id="KW-0812">Transmembrane</keyword>
<name>A0A2M8LU72_9ACTN</name>
<dbReference type="InterPro" id="IPR057702">
    <property type="entry name" value="DUF7942"/>
</dbReference>
<keyword evidence="3" id="KW-1185">Reference proteome</keyword>
<reference evidence="2 3" key="1">
    <citation type="submission" date="2017-11" db="EMBL/GenBank/DDBJ databases">
        <title>Streptomyces carmine sp. nov., a novel actinomycete isolated from Sophora alopecuroides in Xinjiang, China.</title>
        <authorList>
            <person name="Wang Y."/>
            <person name="Luo X."/>
            <person name="Wan C."/>
            <person name="Zhang L."/>
        </authorList>
    </citation>
    <scope>NUCLEOTIDE SEQUENCE [LARGE SCALE GENOMIC DNA]</scope>
    <source>
        <strain evidence="2 3">TRM SA0054</strain>
    </source>
</reference>
<evidence type="ECO:0000256" key="1">
    <source>
        <dbReference type="SAM" id="Phobius"/>
    </source>
</evidence>
<organism evidence="2 3">
    <name type="scientific">Streptomyces carminius</name>
    <dbReference type="NCBI Taxonomy" id="2665496"/>
    <lineage>
        <taxon>Bacteria</taxon>
        <taxon>Bacillati</taxon>
        <taxon>Actinomycetota</taxon>
        <taxon>Actinomycetes</taxon>
        <taxon>Kitasatosporales</taxon>
        <taxon>Streptomycetaceae</taxon>
        <taxon>Streptomyces</taxon>
    </lineage>
</organism>
<comment type="caution">
    <text evidence="2">The sequence shown here is derived from an EMBL/GenBank/DDBJ whole genome shotgun (WGS) entry which is preliminary data.</text>
</comment>
<sequence>MNVVRRVLTAVAGTWTARGYLALCGALLIWAAFDTAFVDHEDASFAALWPLLATAPTSVLLVFLPPAGNLAGYVLLISVAALVNAAVLNWCVRAMRRSGSTTGAR</sequence>
<proteinExistence type="predicted"/>
<dbReference type="EMBL" id="PGGW01000065">
    <property type="protein sequence ID" value="PJE95494.1"/>
    <property type="molecule type" value="Genomic_DNA"/>
</dbReference>
<dbReference type="NCBIfam" id="NF046119">
    <property type="entry name" value="memb_SCO4225"/>
    <property type="match status" value="1"/>
</dbReference>
<evidence type="ECO:0000313" key="3">
    <source>
        <dbReference type="Proteomes" id="UP000230407"/>
    </source>
</evidence>
<evidence type="ECO:0000313" key="2">
    <source>
        <dbReference type="EMBL" id="PJE95494.1"/>
    </source>
</evidence>
<dbReference type="AlphaFoldDB" id="A0A2M8LU72"/>
<accession>A0A2M8LU72</accession>
<dbReference type="RefSeq" id="WP_100203856.1">
    <property type="nucleotide sequence ID" value="NZ_PGGW01000065.1"/>
</dbReference>
<feature type="transmembrane region" description="Helical" evidence="1">
    <location>
        <begin position="70"/>
        <end position="92"/>
    </location>
</feature>
<keyword evidence="1" id="KW-0472">Membrane</keyword>
<dbReference type="Proteomes" id="UP000230407">
    <property type="component" value="Unassembled WGS sequence"/>
</dbReference>
<keyword evidence="1" id="KW-1133">Transmembrane helix</keyword>
<protein>
    <submittedName>
        <fullName evidence="2">Uncharacterized protein</fullName>
    </submittedName>
</protein>